<evidence type="ECO:0000256" key="8">
    <source>
        <dbReference type="PROSITE-ProRule" id="PRU00043"/>
    </source>
</evidence>
<keyword evidence="12" id="KW-1185">Reference proteome</keyword>
<dbReference type="InterPro" id="IPR002126">
    <property type="entry name" value="Cadherin-like_dom"/>
</dbReference>
<feature type="domain" description="Cadherin" evidence="9">
    <location>
        <begin position="86"/>
        <end position="200"/>
    </location>
</feature>
<proteinExistence type="predicted"/>
<feature type="domain" description="Cadherin" evidence="9">
    <location>
        <begin position="396"/>
        <end position="520"/>
    </location>
</feature>
<dbReference type="PANTHER" id="PTHR24028:SF328">
    <property type="entry name" value="CADHERIN-3"/>
    <property type="match status" value="1"/>
</dbReference>
<keyword evidence="2" id="KW-0812">Transmembrane</keyword>
<evidence type="ECO:0000313" key="11">
    <source>
        <dbReference type="EnsemblMetazoa" id="CapteP210451"/>
    </source>
</evidence>
<comment type="subcellular location">
    <subcellularLocation>
        <location evidence="1">Membrane</location>
        <topology evidence="1">Single-pass membrane protein</topology>
    </subcellularLocation>
</comment>
<evidence type="ECO:0000256" key="3">
    <source>
        <dbReference type="ARBA" id="ARBA00022737"/>
    </source>
</evidence>
<evidence type="ECO:0000259" key="9">
    <source>
        <dbReference type="PROSITE" id="PS50268"/>
    </source>
</evidence>
<keyword evidence="7" id="KW-0325">Glycoprotein</keyword>
<reference evidence="11" key="3">
    <citation type="submission" date="2015-06" db="UniProtKB">
        <authorList>
            <consortium name="EnsemblMetazoa"/>
        </authorList>
    </citation>
    <scope>IDENTIFICATION</scope>
</reference>
<dbReference type="Gene3D" id="2.60.40.60">
    <property type="entry name" value="Cadherins"/>
    <property type="match status" value="10"/>
</dbReference>
<dbReference type="GO" id="GO:0007156">
    <property type="term" value="P:homophilic cell adhesion via plasma membrane adhesion molecules"/>
    <property type="evidence" value="ECO:0007669"/>
    <property type="project" value="InterPro"/>
</dbReference>
<evidence type="ECO:0000256" key="5">
    <source>
        <dbReference type="ARBA" id="ARBA00022989"/>
    </source>
</evidence>
<dbReference type="SMART" id="SM00112">
    <property type="entry name" value="CA"/>
    <property type="match status" value="9"/>
</dbReference>
<dbReference type="PROSITE" id="PS50268">
    <property type="entry name" value="CADHERIN_2"/>
    <property type="match status" value="9"/>
</dbReference>
<dbReference type="PROSITE" id="PS00232">
    <property type="entry name" value="CADHERIN_1"/>
    <property type="match status" value="3"/>
</dbReference>
<dbReference type="PRINTS" id="PR00205">
    <property type="entry name" value="CADHERIN"/>
</dbReference>
<keyword evidence="6" id="KW-0472">Membrane</keyword>
<feature type="domain" description="Cadherin" evidence="9">
    <location>
        <begin position="874"/>
        <end position="981"/>
    </location>
</feature>
<feature type="domain" description="Cadherin" evidence="9">
    <location>
        <begin position="750"/>
        <end position="863"/>
    </location>
</feature>
<dbReference type="EMBL" id="AMQN01025913">
    <property type="status" value="NOT_ANNOTATED_CDS"/>
    <property type="molecule type" value="Genomic_DNA"/>
</dbReference>
<sequence>MIGYFLVKGRTPEQNKDRGFDYRESNQEMVIYNLQLDYETTPSYILLLRSYRRDPGSSSIPATDARLLVELKDVNDNPPKWQGRNNNGFYPASVSDQTQPGEHVVTVMATDIDGTSPNNRVSYGFVDACTDCELFNLDPNTGDITAKEGGFDREDKEQYYLRVYAEDGAESSISPPGPNRIETAIDVYVMGPNRPKPPYFPHPLYTVFLDEGVPFNTTVDTILAIDQEPGMTYMQYAITAQSNVDRKFAVEMGAGRIYTSYELSYRIFDGNAVNTTIVVIQLVWQKKAPVLDPPEQRVYVKEDAAAGLVVHVVQAYDPDGDDITFVILNNNEEINKYFLLDSTSGDLSLKQTLVNSNNSCYEIQICISDGELSSTGLVFVNIIEVKAVNHQPSFPECNSYQPLIAEGSDIGTFVLRMRAEDDDPGANGNLHFSIVTPYNEEKWFEVEGVEGDEKSVDLKSLREIDREDLLTQRPNEVLVLGNTVKFRVTVKVEDEGQPPLSTNCFLLVDIIDQNDNIPIFDEANYKTTILRNTNYDDRVIRVFALDDDDGDNAVVTYDIEDSEPSCDNCFTIDSSSGWISRGPGNIGSGVNSITLSVSAIDPDPSHKALTDVVIDLTESSSDLPPQWSDVGGIPIDDLTSIKVMENTTAFTSLSVNFEATASGNMVGYFLVKGRTPEQNKNRGFDYRESNQEMVIHNLQLDYETTHSYILLLRSSRRDPGSSSIPATDARLLVVLEDVNDNPPEWQGRDNNGFYPASVSDQTQPGEHVVTVMATDIDGTSPNNRVSYGFVDACTDCELFNLDPNTGDITAKEGGFDREDKEQYYLRVYAEDGAQSSNNPPGPNRIETVIDVLVMGPSMKPPYFPQPSYTVSLDEVSDQTQPGEHVVTVMATDIDGTSPNNRVSYGFVDACTDCELFNLDPNTGDITAKEGGFDREDKEQYYLRVYAEDGAESSISPPGPNRIETAIDVYVMGPNRPKPPYFPHPLYTVFLDEGVPFNTTVDTILAIDQEPGMTYMQYAITAQSNVDRKFAVEMGAGRIYTVGELLHDEQESYTLTYRIFDGNAVNATTVVIDLVKQNLYPPSVHDGVLAKTSHGVGRHFIPEDGQDNFALSNVEEDD</sequence>
<dbReference type="CDD" id="cd11304">
    <property type="entry name" value="Cadherin_repeat"/>
    <property type="match status" value="9"/>
</dbReference>
<dbReference type="EMBL" id="KB305626">
    <property type="protein sequence ID" value="ELU00867.1"/>
    <property type="molecule type" value="Genomic_DNA"/>
</dbReference>
<dbReference type="EnsemblMetazoa" id="CapteT210451">
    <property type="protein sequence ID" value="CapteP210451"/>
    <property type="gene ID" value="CapteG210451"/>
</dbReference>
<gene>
    <name evidence="10" type="ORF">CAPTEDRAFT_210451</name>
</gene>
<keyword evidence="3" id="KW-0677">Repeat</keyword>
<evidence type="ECO:0000256" key="1">
    <source>
        <dbReference type="ARBA" id="ARBA00004167"/>
    </source>
</evidence>
<dbReference type="OMA" id="DYENGWI"/>
<feature type="domain" description="Cadherin" evidence="9">
    <location>
        <begin position="4"/>
        <end position="81"/>
    </location>
</feature>
<dbReference type="GO" id="GO:0005509">
    <property type="term" value="F:calcium ion binding"/>
    <property type="evidence" value="ECO:0007669"/>
    <property type="project" value="UniProtKB-UniRule"/>
</dbReference>
<organism evidence="10">
    <name type="scientific">Capitella teleta</name>
    <name type="common">Polychaete worm</name>
    <dbReference type="NCBI Taxonomy" id="283909"/>
    <lineage>
        <taxon>Eukaryota</taxon>
        <taxon>Metazoa</taxon>
        <taxon>Spiralia</taxon>
        <taxon>Lophotrochozoa</taxon>
        <taxon>Annelida</taxon>
        <taxon>Polychaeta</taxon>
        <taxon>Sedentaria</taxon>
        <taxon>Scolecida</taxon>
        <taxon>Capitellidae</taxon>
        <taxon>Capitella</taxon>
    </lineage>
</organism>
<keyword evidence="4 8" id="KW-0106">Calcium</keyword>
<evidence type="ECO:0000313" key="10">
    <source>
        <dbReference type="EMBL" id="ELU00867.1"/>
    </source>
</evidence>
<dbReference type="Pfam" id="PF00028">
    <property type="entry name" value="Cadherin"/>
    <property type="match status" value="4"/>
</dbReference>
<dbReference type="Proteomes" id="UP000014760">
    <property type="component" value="Unassembled WGS sequence"/>
</dbReference>
<feature type="domain" description="Cadherin" evidence="9">
    <location>
        <begin position="635"/>
        <end position="745"/>
    </location>
</feature>
<reference evidence="10 12" key="2">
    <citation type="journal article" date="2013" name="Nature">
        <title>Insights into bilaterian evolution from three spiralian genomes.</title>
        <authorList>
            <person name="Simakov O."/>
            <person name="Marletaz F."/>
            <person name="Cho S.J."/>
            <person name="Edsinger-Gonzales E."/>
            <person name="Havlak P."/>
            <person name="Hellsten U."/>
            <person name="Kuo D.H."/>
            <person name="Larsson T."/>
            <person name="Lv J."/>
            <person name="Arendt D."/>
            <person name="Savage R."/>
            <person name="Osoegawa K."/>
            <person name="de Jong P."/>
            <person name="Grimwood J."/>
            <person name="Chapman J.A."/>
            <person name="Shapiro H."/>
            <person name="Aerts A."/>
            <person name="Otillar R.P."/>
            <person name="Terry A.Y."/>
            <person name="Boore J.L."/>
            <person name="Grigoriev I.V."/>
            <person name="Lindberg D.R."/>
            <person name="Seaver E.C."/>
            <person name="Weisblat D.A."/>
            <person name="Putnam N.H."/>
            <person name="Rokhsar D.S."/>
        </authorList>
    </citation>
    <scope>NUCLEOTIDE SEQUENCE</scope>
    <source>
        <strain evidence="10 12">I ESC-2004</strain>
    </source>
</reference>
<reference evidence="12" key="1">
    <citation type="submission" date="2012-12" db="EMBL/GenBank/DDBJ databases">
        <authorList>
            <person name="Hellsten U."/>
            <person name="Grimwood J."/>
            <person name="Chapman J.A."/>
            <person name="Shapiro H."/>
            <person name="Aerts A."/>
            <person name="Otillar R.P."/>
            <person name="Terry A.Y."/>
            <person name="Boore J.L."/>
            <person name="Simakov O."/>
            <person name="Marletaz F."/>
            <person name="Cho S.-J."/>
            <person name="Edsinger-Gonzales E."/>
            <person name="Havlak P."/>
            <person name="Kuo D.-H."/>
            <person name="Larsson T."/>
            <person name="Lv J."/>
            <person name="Arendt D."/>
            <person name="Savage R."/>
            <person name="Osoegawa K."/>
            <person name="de Jong P."/>
            <person name="Lindberg D.R."/>
            <person name="Seaver E.C."/>
            <person name="Weisblat D.A."/>
            <person name="Putnam N.H."/>
            <person name="Grigoriev I.V."/>
            <person name="Rokhsar D.S."/>
        </authorList>
    </citation>
    <scope>NUCLEOTIDE SEQUENCE</scope>
    <source>
        <strain evidence="12">I ESC-2004</strain>
    </source>
</reference>
<dbReference type="HOGENOM" id="CLU_280936_0_0_1"/>
<dbReference type="AlphaFoldDB" id="R7UC75"/>
<evidence type="ECO:0000256" key="6">
    <source>
        <dbReference type="ARBA" id="ARBA00023136"/>
    </source>
</evidence>
<accession>R7UC75</accession>
<evidence type="ECO:0000256" key="2">
    <source>
        <dbReference type="ARBA" id="ARBA00022692"/>
    </source>
</evidence>
<evidence type="ECO:0000313" key="12">
    <source>
        <dbReference type="Proteomes" id="UP000014760"/>
    </source>
</evidence>
<dbReference type="InterPro" id="IPR050174">
    <property type="entry name" value="Protocadherin/Cadherin-CA"/>
</dbReference>
<dbReference type="OrthoDB" id="10029135at2759"/>
<dbReference type="InterPro" id="IPR015919">
    <property type="entry name" value="Cadherin-like_sf"/>
</dbReference>
<dbReference type="STRING" id="283909.R7UC75"/>
<dbReference type="InterPro" id="IPR020894">
    <property type="entry name" value="Cadherin_CS"/>
</dbReference>
<dbReference type="PANTHER" id="PTHR24028">
    <property type="entry name" value="CADHERIN-87A"/>
    <property type="match status" value="1"/>
</dbReference>
<feature type="domain" description="Cadherin" evidence="9">
    <location>
        <begin position="292"/>
        <end position="394"/>
    </location>
</feature>
<evidence type="ECO:0000256" key="7">
    <source>
        <dbReference type="ARBA" id="ARBA00023180"/>
    </source>
</evidence>
<dbReference type="SUPFAM" id="SSF49313">
    <property type="entry name" value="Cadherin-like"/>
    <property type="match status" value="8"/>
</dbReference>
<evidence type="ECO:0000256" key="4">
    <source>
        <dbReference type="ARBA" id="ARBA00022837"/>
    </source>
</evidence>
<dbReference type="GO" id="GO:0005886">
    <property type="term" value="C:plasma membrane"/>
    <property type="evidence" value="ECO:0007669"/>
    <property type="project" value="InterPro"/>
</dbReference>
<keyword evidence="5" id="KW-1133">Transmembrane helix</keyword>
<dbReference type="EMBL" id="AMQN01025912">
    <property type="status" value="NOT_ANNOTATED_CDS"/>
    <property type="molecule type" value="Genomic_DNA"/>
</dbReference>
<feature type="domain" description="Cadherin" evidence="9">
    <location>
        <begin position="982"/>
        <end position="1083"/>
    </location>
</feature>
<name>R7UC75_CAPTE</name>
<protein>
    <recommendedName>
        <fullName evidence="9">Cadherin domain-containing protein</fullName>
    </recommendedName>
</protein>
<feature type="domain" description="Cadherin" evidence="9">
    <location>
        <begin position="521"/>
        <end position="627"/>
    </location>
</feature>